<evidence type="ECO:0000313" key="3">
    <source>
        <dbReference type="Proteomes" id="UP001320513"/>
    </source>
</evidence>
<keyword evidence="1" id="KW-1133">Transmembrane helix</keyword>
<keyword evidence="1" id="KW-0812">Transmembrane</keyword>
<accession>A0ABS9ZJM5</accession>
<comment type="caution">
    <text evidence="2">The sequence shown here is derived from an EMBL/GenBank/DDBJ whole genome shotgun (WGS) entry which is preliminary data.</text>
</comment>
<keyword evidence="1" id="KW-0472">Membrane</keyword>
<name>A0ABS9ZJM5_9PSED</name>
<keyword evidence="3" id="KW-1185">Reference proteome</keyword>
<sequence>MEWSAILTAVATVLLVIVGGAQLIVLQAQRRQQRLDLAEVYRRRWAESAAQWAAVVFLGRDPDDFYQVASKEELEKFKAAVSASSAYEQDPWALHSVRTISSILSEVTLRILQGQLRIEDAYPIFGTELLRHSRPLRSLLDGRTDYGGYGRLGPDHQQRLHIDLRGYMQDWLIYHDGIRRRSLIIIDMLWAEAVRLEDLPPSDIKSAADAKKITGHLNKKRLKTEFYRLRGRSRFLRAWRLAKSLGHAEYRRIGRKIGVDEKRLQELDVEWTERILRDFK</sequence>
<dbReference type="EMBL" id="LOHG01000008">
    <property type="protein sequence ID" value="MCI8210784.1"/>
    <property type="molecule type" value="Genomic_DNA"/>
</dbReference>
<reference evidence="2 3" key="1">
    <citation type="submission" date="2015-12" db="EMBL/GenBank/DDBJ databases">
        <title>Phylogenomics in the description of a new species in the Pseudomonas syringae group.</title>
        <authorList>
            <person name="Busquets A."/>
            <person name="Gomila M."/>
            <person name="Beiki F."/>
            <person name="Rahimian H."/>
            <person name="Mulet M."/>
            <person name="Sanchez D."/>
            <person name="Garcia-Valdes E."/>
            <person name="Lalucat J."/>
        </authorList>
    </citation>
    <scope>NUCLEOTIDE SEQUENCE [LARGE SCALE GENOMIC DNA]</scope>
    <source>
        <strain evidence="2 3">S25</strain>
    </source>
</reference>
<organism evidence="2 3">
    <name type="scientific">Pseudomonas maioricensis</name>
    <dbReference type="NCBI Taxonomy" id="1766623"/>
    <lineage>
        <taxon>Bacteria</taxon>
        <taxon>Pseudomonadati</taxon>
        <taxon>Pseudomonadota</taxon>
        <taxon>Gammaproteobacteria</taxon>
        <taxon>Pseudomonadales</taxon>
        <taxon>Pseudomonadaceae</taxon>
        <taxon>Pseudomonas</taxon>
    </lineage>
</organism>
<feature type="transmembrane region" description="Helical" evidence="1">
    <location>
        <begin position="6"/>
        <end position="26"/>
    </location>
</feature>
<evidence type="ECO:0000256" key="1">
    <source>
        <dbReference type="SAM" id="Phobius"/>
    </source>
</evidence>
<proteinExistence type="predicted"/>
<dbReference type="Proteomes" id="UP001320513">
    <property type="component" value="Unassembled WGS sequence"/>
</dbReference>
<gene>
    <name evidence="2" type="ORF">AUC61_14700</name>
</gene>
<protein>
    <submittedName>
        <fullName evidence="2">Uncharacterized protein</fullName>
    </submittedName>
</protein>
<evidence type="ECO:0000313" key="2">
    <source>
        <dbReference type="EMBL" id="MCI8210784.1"/>
    </source>
</evidence>